<reference evidence="2" key="1">
    <citation type="submission" date="2016-10" db="EMBL/GenBank/DDBJ databases">
        <authorList>
            <person name="Varghese N."/>
            <person name="Submissions S."/>
        </authorList>
    </citation>
    <scope>NUCLEOTIDE SEQUENCE [LARGE SCALE GENOMIC DNA]</scope>
    <source>
        <strain evidence="2">S7</strain>
    </source>
</reference>
<keyword evidence="2" id="KW-1185">Reference proteome</keyword>
<proteinExistence type="predicted"/>
<protein>
    <recommendedName>
        <fullName evidence="3">Transposase</fullName>
    </recommendedName>
</protein>
<accession>A0A1I5YHE4</accession>
<dbReference type="Proteomes" id="UP000198892">
    <property type="component" value="Unassembled WGS sequence"/>
</dbReference>
<dbReference type="EMBL" id="FOXD01000050">
    <property type="protein sequence ID" value="SFQ43570.1"/>
    <property type="molecule type" value="Genomic_DNA"/>
</dbReference>
<sequence>MDGREGQKVREFVVSYEKKGMEKGLEQGIEKGKEETKTEIAAAMLKKDMDVDTIVEITGLSAGEILRLNKEEQ</sequence>
<evidence type="ECO:0000313" key="2">
    <source>
        <dbReference type="Proteomes" id="UP000198892"/>
    </source>
</evidence>
<dbReference type="AlphaFoldDB" id="A0A1I5YHE4"/>
<gene>
    <name evidence="1" type="ORF">SAMN05518683_1501</name>
</gene>
<organism evidence="1 2">
    <name type="scientific">Salibacterium halotolerans</name>
    <dbReference type="NCBI Taxonomy" id="1884432"/>
    <lineage>
        <taxon>Bacteria</taxon>
        <taxon>Bacillati</taxon>
        <taxon>Bacillota</taxon>
        <taxon>Bacilli</taxon>
        <taxon>Bacillales</taxon>
        <taxon>Bacillaceae</taxon>
    </lineage>
</organism>
<evidence type="ECO:0008006" key="3">
    <source>
        <dbReference type="Google" id="ProtNLM"/>
    </source>
</evidence>
<name>A0A1I5YHE4_9BACI</name>
<evidence type="ECO:0000313" key="1">
    <source>
        <dbReference type="EMBL" id="SFQ43570.1"/>
    </source>
</evidence>